<dbReference type="GeneID" id="34622684"/>
<feature type="region of interest" description="Disordered" evidence="1">
    <location>
        <begin position="507"/>
        <end position="530"/>
    </location>
</feature>
<feature type="compositionally biased region" description="Basic and acidic residues" evidence="1">
    <location>
        <begin position="427"/>
        <end position="453"/>
    </location>
</feature>
<accession>A0A6P5WG45</accession>
<evidence type="ECO:0000313" key="3">
    <source>
        <dbReference type="RefSeq" id="XP_022592679.2"/>
    </source>
</evidence>
<sequence>MLAGRSLRAATPSLPPGEINESGHPEKLVLSAFQGFTLVVQPLLFCWSNGVSSIRFHIILVLALAGINCRASAAPSFSASREPGGRFADLTFSSVVSSSGLSANASPRYEDAISLSQSSFSDQRVNQQDIRQNLLQELTQQLNSIELQRIQQQDLSDRVTRAQLPTPSNQLRPQAIQSRSRSNANGPIHEYQRVSQSPQSQPDIQALLDAFDAHLEQKLARARLEGAQMERQRLEQLGRASTERSQSPRQEKPENKPSQREKLRRDRVEQHIRNSSLILRAQREGRRNEPAGQVRVSRVKDEAKQESVDQQRTDRQRQDQELREKEDIELQRPQRAVIAQTEQDHRNGEAELGSRDMTRKSRDRVGSEPLVQQNTEIRRPGTYSEEKMLMTEEQEQAFHEEQKTDIRKRDQEMMEQYIDDILRKEKERAEQTRQEHKPRERSSHDNVIHERGQVQRATQGTQQRDPERKRREQQESDTLQMYTRVETEMLEELSKKLKLLQSYARQQAQPIQSGTTLSLREGDVKPASQTSLSESLLEEIDRLWDTFQTLMRYTRYRENLQGATQQTRDDELRTPLETHKPQGDEQQDRTRNQKPSPRYRDASIFITRAWTPANRAASAAPLSDSPSGTDLSRTPTSSTDRRTTIPIPYSNSRRNDGVNDTSRTGRSYRSNNIAVRVPIDANTRMLTQDASTSSLEALLNANARKAFTEAKDEDSEARKTSDQSEAPGAFLLAQSGEISRTMLSINPARAFSSTPTVEPVSGSDDMPHTEQDNSLTGSSATAFLTPPVQWAAEASQEAKGSQKLGFPSRSPEVRRLVGIESGSIDARDATLVVDVYELEDSVDASSWKKEVINKLDLEGHIAADKPVSPRGNGSESRAFAHEEGSIAQVGSDIPGDLGTSASRTSALREDSVHAGTENDQSSNLRGLAGIRNRTKYGRSSTEADDADDLNDSVFPVIQLSTSSSRSPPSGPLQPWQGALPQRMARPTARSSAQGISDDGSTYPNTPYRTYMYYPDPFSSPYSTHSYREDYGMRYSNRYYHDTSPKAVLSWREYMRRREEKKELERRKAQEASEPTVGIIESPGGQNVGMLNLALRRSVPRYSHTGTQLLHSSAPQTAVRIPTASSVTSTTRTTFTPYSSISAARSAETQPRPGWFQPPSNVWITSTAARKVSTASRGAGLGTGHPSRIGRAKPI</sequence>
<feature type="compositionally biased region" description="Polar residues" evidence="1">
    <location>
        <begin position="988"/>
        <end position="1003"/>
    </location>
</feature>
<reference evidence="3" key="1">
    <citation type="submission" date="2025-08" db="UniProtKB">
        <authorList>
            <consortium name="RefSeq"/>
        </authorList>
    </citation>
    <scope>IDENTIFICATION</scope>
</reference>
<feature type="compositionally biased region" description="Basic and acidic residues" evidence="1">
    <location>
        <begin position="298"/>
        <end position="332"/>
    </location>
</feature>
<feature type="compositionally biased region" description="Basic and acidic residues" evidence="1">
    <location>
        <begin position="709"/>
        <end position="722"/>
    </location>
</feature>
<feature type="compositionally biased region" description="Polar residues" evidence="1">
    <location>
        <begin position="507"/>
        <end position="518"/>
    </location>
</feature>
<feature type="region of interest" description="Disordered" evidence="1">
    <location>
        <begin position="162"/>
        <end position="185"/>
    </location>
</feature>
<feature type="region of interest" description="Disordered" evidence="1">
    <location>
        <begin position="709"/>
        <end position="728"/>
    </location>
</feature>
<feature type="compositionally biased region" description="Low complexity" evidence="1">
    <location>
        <begin position="616"/>
        <end position="638"/>
    </location>
</feature>
<name>A0A6P5WG45_9EIME</name>
<feature type="region of interest" description="Disordered" evidence="1">
    <location>
        <begin position="236"/>
        <end position="374"/>
    </location>
</feature>
<feature type="region of interest" description="Disordered" evidence="1">
    <location>
        <begin position="749"/>
        <end position="780"/>
    </location>
</feature>
<feature type="compositionally biased region" description="Basic and acidic residues" evidence="1">
    <location>
        <begin position="342"/>
        <end position="366"/>
    </location>
</feature>
<feature type="compositionally biased region" description="Polar residues" evidence="1">
    <location>
        <begin position="163"/>
        <end position="185"/>
    </location>
</feature>
<feature type="region of interest" description="Disordered" evidence="1">
    <location>
        <begin position="1108"/>
        <end position="1129"/>
    </location>
</feature>
<dbReference type="Proteomes" id="UP000515125">
    <property type="component" value="Unplaced"/>
</dbReference>
<dbReference type="RefSeq" id="XP_022592679.2">
    <property type="nucleotide sequence ID" value="XM_022735831.2"/>
</dbReference>
<gene>
    <name evidence="3" type="primary">LOC34622684</name>
</gene>
<feature type="region of interest" description="Disordered" evidence="1">
    <location>
        <begin position="960"/>
        <end position="1003"/>
    </location>
</feature>
<evidence type="ECO:0000313" key="2">
    <source>
        <dbReference type="Proteomes" id="UP000515125"/>
    </source>
</evidence>
<organism evidence="2 3">
    <name type="scientific">Cyclospora cayetanensis</name>
    <dbReference type="NCBI Taxonomy" id="88456"/>
    <lineage>
        <taxon>Eukaryota</taxon>
        <taxon>Sar</taxon>
        <taxon>Alveolata</taxon>
        <taxon>Apicomplexa</taxon>
        <taxon>Conoidasida</taxon>
        <taxon>Coccidia</taxon>
        <taxon>Eucoccidiorida</taxon>
        <taxon>Eimeriorina</taxon>
        <taxon>Eimeriidae</taxon>
        <taxon>Cyclospora</taxon>
    </lineage>
</organism>
<dbReference type="AlphaFoldDB" id="A0A6P5WG45"/>
<feature type="compositionally biased region" description="Basic and acidic residues" evidence="1">
    <location>
        <begin position="249"/>
        <end position="272"/>
    </location>
</feature>
<keyword evidence="2" id="KW-1185">Reference proteome</keyword>
<feature type="region of interest" description="Disordered" evidence="1">
    <location>
        <begin position="791"/>
        <end position="810"/>
    </location>
</feature>
<feature type="region of interest" description="Disordered" evidence="1">
    <location>
        <begin position="561"/>
        <end position="600"/>
    </location>
</feature>
<protein>
    <submittedName>
        <fullName evidence="3">Uncharacterized protein LOC34622684</fullName>
    </submittedName>
</protein>
<feature type="compositionally biased region" description="Polar residues" evidence="1">
    <location>
        <begin position="658"/>
        <end position="667"/>
    </location>
</feature>
<feature type="compositionally biased region" description="Basic and acidic residues" evidence="1">
    <location>
        <begin position="567"/>
        <end position="591"/>
    </location>
</feature>
<dbReference type="OrthoDB" id="349346at2759"/>
<feature type="compositionally biased region" description="Basic and acidic residues" evidence="1">
    <location>
        <begin position="464"/>
        <end position="474"/>
    </location>
</feature>
<feature type="region of interest" description="Disordered" evidence="1">
    <location>
        <begin position="1173"/>
        <end position="1194"/>
    </location>
</feature>
<feature type="region of interest" description="Disordered" evidence="1">
    <location>
        <begin position="616"/>
        <end position="667"/>
    </location>
</feature>
<feature type="region of interest" description="Disordered" evidence="1">
    <location>
        <begin position="1"/>
        <end position="21"/>
    </location>
</feature>
<feature type="region of interest" description="Disordered" evidence="1">
    <location>
        <begin position="427"/>
        <end position="482"/>
    </location>
</feature>
<evidence type="ECO:0000256" key="1">
    <source>
        <dbReference type="SAM" id="MobiDB-lite"/>
    </source>
</evidence>
<proteinExistence type="predicted"/>
<feature type="region of interest" description="Disordered" evidence="1">
    <location>
        <begin position="884"/>
        <end position="930"/>
    </location>
</feature>